<sequence>MLSISARGAADEAMAYYVHLAADDGPEDYYASEGAGVWHGAGAAALGLTGDVAAEDFRAAAEGRSGDGEALVQGAGAAHRAGWDLTFSAPKSVSAVWAVAEDDERAAIAAAHDRAVSRALAHIEAEFSVARRGRGGHERERAGLVIATYQHGTSRALDPQLHTHSFVMNLARRADGSWGGIDPREIYRHKLALGAIYRAELAAALRAEGYAVAADGDSFRLAGVPDGVTDQFSMRRQQIDAALAERGVTGARASEVAALDTREAKAEIPERAVLHERWRAKAAVAGFAAEDTRAAAASAPAPEPMPTPAELLRQATAHEAVIEERHVWRAVAVAAQHRGEGLETIREHVDRVLADEACMRLVGDDGTARYTTRELYRAERAIIDSARSRASETHHAVGAGTVTAAIEQHARAHGFRLSDEQAAAVRHVTAAAGAVRAIVGDAGTGKSAALGAARLAWQAAGQRVIGAAPSGKAAAGLEAGSGIASRTLASLLHALDEHTDDGGDVQPSREQLTARDVIVLDEAGMVDSRTMARLMAHADAAGARVVMSGDPKQLQAVGAGGVFRHLAGDDAAQITQIRRQRDEWARTATQAFAAGEAAAAVEQYVDRGLVHVADDQRQAVARAVDRWAEHVSERGAAETLLMANTNAEVAALNAAARERAAADGRLVGHETEIQTRDRNGRATGRIAVAAGDRLLAKVNDRETGLKNGDLMSVERLRHTAGGAQIVARVDRTGEAITIDPARYAQLRHGYAVTTHAAQGATVDRAVVLAGGAMTSRESTYVQMSRHRDSAEIIATRQQLRTAADHLAPSEQTIERVQATAEAAGVDAPAEALDSLAAAQAWLAAHGAATTDVQELRDLVAAMGESRQAVTTLDYAAADTTHETDAAREAAATRHEAASAAVMTQ</sequence>
<name>A0A5B8RGI7_9ZZZZ</name>
<evidence type="ECO:0000313" key="3">
    <source>
        <dbReference type="EMBL" id="QEA06988.1"/>
    </source>
</evidence>
<keyword evidence="3" id="KW-0347">Helicase</keyword>
<dbReference type="GO" id="GO:0003678">
    <property type="term" value="F:DNA helicase activity"/>
    <property type="evidence" value="ECO:0007669"/>
    <property type="project" value="UniProtKB-EC"/>
</dbReference>
<feature type="domain" description="TrwC relaxase" evidence="2">
    <location>
        <begin position="11"/>
        <end position="283"/>
    </location>
</feature>
<accession>A0A5B8RGI7</accession>
<feature type="compositionally biased region" description="Basic and acidic residues" evidence="1">
    <location>
        <begin position="883"/>
        <end position="896"/>
    </location>
</feature>
<dbReference type="InterPro" id="IPR027417">
    <property type="entry name" value="P-loop_NTPase"/>
</dbReference>
<dbReference type="CDD" id="cd18809">
    <property type="entry name" value="SF1_C_RecD"/>
    <property type="match status" value="1"/>
</dbReference>
<dbReference type="InterPro" id="IPR014059">
    <property type="entry name" value="TraI/TrwC_relax"/>
</dbReference>
<evidence type="ECO:0000259" key="2">
    <source>
        <dbReference type="Pfam" id="PF08751"/>
    </source>
</evidence>
<dbReference type="Gene3D" id="3.40.50.300">
    <property type="entry name" value="P-loop containing nucleotide triphosphate hydrolases"/>
    <property type="match status" value="2"/>
</dbReference>
<protein>
    <submittedName>
        <fullName evidence="3">ATP-dependent RecD-like DNA helicase</fullName>
        <ecNumber evidence="3">3.6.4.12</ecNumber>
    </submittedName>
</protein>
<dbReference type="NCBIfam" id="NF041492">
    <property type="entry name" value="MobF"/>
    <property type="match status" value="1"/>
</dbReference>
<dbReference type="InterPro" id="IPR014862">
    <property type="entry name" value="TrwC"/>
</dbReference>
<reference evidence="3" key="1">
    <citation type="submission" date="2019-06" db="EMBL/GenBank/DDBJ databases">
        <authorList>
            <person name="Murdoch R.W."/>
            <person name="Fathepure B."/>
        </authorList>
    </citation>
    <scope>NUCLEOTIDE SEQUENCE</scope>
</reference>
<feature type="region of interest" description="Disordered" evidence="1">
    <location>
        <begin position="883"/>
        <end position="904"/>
    </location>
</feature>
<dbReference type="GO" id="GO:0016787">
    <property type="term" value="F:hydrolase activity"/>
    <property type="evidence" value="ECO:0007669"/>
    <property type="project" value="UniProtKB-KW"/>
</dbReference>
<dbReference type="SUPFAM" id="SSF52540">
    <property type="entry name" value="P-loop containing nucleoside triphosphate hydrolases"/>
    <property type="match status" value="2"/>
</dbReference>
<keyword evidence="3" id="KW-0067">ATP-binding</keyword>
<dbReference type="CDD" id="cd17933">
    <property type="entry name" value="DEXSc_RecD-like"/>
    <property type="match status" value="1"/>
</dbReference>
<dbReference type="EMBL" id="MN079191">
    <property type="protein sequence ID" value="QEA06988.1"/>
    <property type="molecule type" value="Genomic_DNA"/>
</dbReference>
<keyword evidence="3" id="KW-0378">Hydrolase</keyword>
<dbReference type="Gene3D" id="2.30.30.940">
    <property type="match status" value="1"/>
</dbReference>
<dbReference type="Pfam" id="PF08751">
    <property type="entry name" value="TrwC"/>
    <property type="match status" value="1"/>
</dbReference>
<dbReference type="SUPFAM" id="SSF55464">
    <property type="entry name" value="Origin of replication-binding domain, RBD-like"/>
    <property type="match status" value="1"/>
</dbReference>
<dbReference type="Pfam" id="PF13604">
    <property type="entry name" value="AAA_30"/>
    <property type="match status" value="1"/>
</dbReference>
<evidence type="ECO:0000256" key="1">
    <source>
        <dbReference type="SAM" id="MobiDB-lite"/>
    </source>
</evidence>
<keyword evidence="3" id="KW-0547">Nucleotide-binding</keyword>
<dbReference type="EC" id="3.6.4.12" evidence="3"/>
<gene>
    <name evidence="3" type="primary">recD2</name>
    <name evidence="3" type="ORF">KBTEX_03331</name>
</gene>
<proteinExistence type="predicted"/>
<organism evidence="3">
    <name type="scientific">uncultured organism</name>
    <dbReference type="NCBI Taxonomy" id="155900"/>
    <lineage>
        <taxon>unclassified sequences</taxon>
        <taxon>environmental samples</taxon>
    </lineage>
</organism>
<dbReference type="AlphaFoldDB" id="A0A5B8RGI7"/>
<dbReference type="NCBIfam" id="TIGR02686">
    <property type="entry name" value="relax_trwC"/>
    <property type="match status" value="1"/>
</dbReference>